<sequence length="233" mass="26259">MLLSTRDAQLERRCSRILASDALAERLTLAGIDNASFQGDINPEFRAPSIVSRIRSNSGIEPSPTPVPVTGEAPIKDAETAKTTTKKRYHWRMTHYFYIHISFFILNGFFCGLIIWLIENHSSSRNVQIDVPYVDAWFVATFGAVGLSLGYPNVASSFSSVLSPASKTILILTMLMGRHRGLLASMKDQEAIEHSAADLLQRKREEIIHEYEQRKSRVNITNEEDPEALFTRF</sequence>
<comment type="subcellular location">
    <subcellularLocation>
        <location evidence="1">Membrane</location>
        <topology evidence="1">Multi-pass membrane protein</topology>
    </subcellularLocation>
</comment>
<evidence type="ECO:0000256" key="4">
    <source>
        <dbReference type="ARBA" id="ARBA00022989"/>
    </source>
</evidence>
<comment type="caution">
    <text evidence="8">The sequence shown here is derived from an EMBL/GenBank/DDBJ whole genome shotgun (WGS) entry which is preliminary data.</text>
</comment>
<dbReference type="EMBL" id="CAJNOG010000840">
    <property type="protein sequence ID" value="CAF1368608.1"/>
    <property type="molecule type" value="Genomic_DNA"/>
</dbReference>
<organism evidence="8 9">
    <name type="scientific">Adineta steineri</name>
    <dbReference type="NCBI Taxonomy" id="433720"/>
    <lineage>
        <taxon>Eukaryota</taxon>
        <taxon>Metazoa</taxon>
        <taxon>Spiralia</taxon>
        <taxon>Gnathifera</taxon>
        <taxon>Rotifera</taxon>
        <taxon>Eurotatoria</taxon>
        <taxon>Bdelloidea</taxon>
        <taxon>Adinetida</taxon>
        <taxon>Adinetidae</taxon>
        <taxon>Adineta</taxon>
    </lineage>
</organism>
<dbReference type="GO" id="GO:0030001">
    <property type="term" value="P:metal ion transport"/>
    <property type="evidence" value="ECO:0007669"/>
    <property type="project" value="UniProtKB-ARBA"/>
</dbReference>
<keyword evidence="6 7" id="KW-0472">Membrane</keyword>
<evidence type="ECO:0000256" key="6">
    <source>
        <dbReference type="ARBA" id="ARBA00023136"/>
    </source>
</evidence>
<evidence type="ECO:0000313" key="9">
    <source>
        <dbReference type="Proteomes" id="UP000663845"/>
    </source>
</evidence>
<accession>A0A815II15</accession>
<reference evidence="8" key="1">
    <citation type="submission" date="2021-02" db="EMBL/GenBank/DDBJ databases">
        <authorList>
            <person name="Nowell W R."/>
        </authorList>
    </citation>
    <scope>NUCLEOTIDE SEQUENCE</scope>
</reference>
<evidence type="ECO:0000313" key="8">
    <source>
        <dbReference type="EMBL" id="CAF1368608.1"/>
    </source>
</evidence>
<name>A0A815II15_9BILA</name>
<dbReference type="Pfam" id="PF02386">
    <property type="entry name" value="TrkH"/>
    <property type="match status" value="1"/>
</dbReference>
<dbReference type="GO" id="GO:0005886">
    <property type="term" value="C:plasma membrane"/>
    <property type="evidence" value="ECO:0007669"/>
    <property type="project" value="TreeGrafter"/>
</dbReference>
<evidence type="ECO:0000256" key="3">
    <source>
        <dbReference type="ARBA" id="ARBA00022692"/>
    </source>
</evidence>
<keyword evidence="5" id="KW-0406">Ion transport</keyword>
<gene>
    <name evidence="8" type="ORF">JYZ213_LOCUS35996</name>
</gene>
<dbReference type="InterPro" id="IPR003445">
    <property type="entry name" value="Cat_transpt"/>
</dbReference>
<evidence type="ECO:0000256" key="7">
    <source>
        <dbReference type="SAM" id="Phobius"/>
    </source>
</evidence>
<dbReference type="GO" id="GO:0008324">
    <property type="term" value="F:monoatomic cation transmembrane transporter activity"/>
    <property type="evidence" value="ECO:0007669"/>
    <property type="project" value="InterPro"/>
</dbReference>
<protein>
    <submittedName>
        <fullName evidence="8">Uncharacterized protein</fullName>
    </submittedName>
</protein>
<dbReference type="AlphaFoldDB" id="A0A815II15"/>
<feature type="transmembrane region" description="Helical" evidence="7">
    <location>
        <begin position="96"/>
        <end position="118"/>
    </location>
</feature>
<keyword evidence="4 7" id="KW-1133">Transmembrane helix</keyword>
<dbReference type="PANTHER" id="PTHR31064">
    <property type="entry name" value="POTASSIUM TRANSPORT PROTEIN DDB_G0292412-RELATED"/>
    <property type="match status" value="1"/>
</dbReference>
<dbReference type="PANTHER" id="PTHR31064:SF30">
    <property type="entry name" value="HIGH-AFFINITY POTASSIUM TRANSPORT PROTEIN-RELATED"/>
    <property type="match status" value="1"/>
</dbReference>
<evidence type="ECO:0000256" key="2">
    <source>
        <dbReference type="ARBA" id="ARBA00022448"/>
    </source>
</evidence>
<dbReference type="Proteomes" id="UP000663845">
    <property type="component" value="Unassembled WGS sequence"/>
</dbReference>
<dbReference type="InterPro" id="IPR051143">
    <property type="entry name" value="TrkH_K-transport"/>
</dbReference>
<proteinExistence type="predicted"/>
<keyword evidence="2" id="KW-0813">Transport</keyword>
<evidence type="ECO:0000256" key="1">
    <source>
        <dbReference type="ARBA" id="ARBA00004141"/>
    </source>
</evidence>
<evidence type="ECO:0000256" key="5">
    <source>
        <dbReference type="ARBA" id="ARBA00023065"/>
    </source>
</evidence>
<keyword evidence="3 7" id="KW-0812">Transmembrane</keyword>